<evidence type="ECO:0000256" key="3">
    <source>
        <dbReference type="ARBA" id="ARBA00022475"/>
    </source>
</evidence>
<evidence type="ECO:0000256" key="2">
    <source>
        <dbReference type="ARBA" id="ARBA00022448"/>
    </source>
</evidence>
<evidence type="ECO:0000256" key="5">
    <source>
        <dbReference type="ARBA" id="ARBA00022692"/>
    </source>
</evidence>
<keyword evidence="4" id="KW-0762">Sugar transport</keyword>
<name>A0A2A3ZP46_BREAU</name>
<organism evidence="12 13">
    <name type="scientific">Brevibacterium aurantiacum</name>
    <dbReference type="NCBI Taxonomy" id="273384"/>
    <lineage>
        <taxon>Bacteria</taxon>
        <taxon>Bacillati</taxon>
        <taxon>Actinomycetota</taxon>
        <taxon>Actinomycetes</taxon>
        <taxon>Micrococcales</taxon>
        <taxon>Brevibacteriaceae</taxon>
        <taxon>Brevibacterium</taxon>
    </lineage>
</organism>
<reference evidence="10 15" key="3">
    <citation type="submission" date="2019-01" db="EMBL/GenBank/DDBJ databases">
        <title>Comparative genomic analysis of Brevibacterium aurantiacum sheds light on its evolution and its adaptation to smear-ripened cheeses.</title>
        <authorList>
            <person name="Moineau S."/>
        </authorList>
    </citation>
    <scope>NUCLEOTIDE SEQUENCE [LARGE SCALE GENOMIC DNA]</scope>
    <source>
        <strain evidence="10 15">SMQ-1417</strain>
    </source>
</reference>
<dbReference type="GO" id="GO:0015649">
    <property type="term" value="F:2-keto-3-deoxygluconate:proton symporter activity"/>
    <property type="evidence" value="ECO:0007669"/>
    <property type="project" value="InterPro"/>
</dbReference>
<evidence type="ECO:0000256" key="8">
    <source>
        <dbReference type="ARBA" id="ARBA00023136"/>
    </source>
</evidence>
<accession>A0A2A3ZP46</accession>
<feature type="transmembrane region" description="Helical" evidence="9">
    <location>
        <begin position="146"/>
        <end position="169"/>
    </location>
</feature>
<dbReference type="GeneID" id="60905099"/>
<proteinExistence type="inferred from homology"/>
<evidence type="ECO:0000256" key="6">
    <source>
        <dbReference type="ARBA" id="ARBA00022847"/>
    </source>
</evidence>
<feature type="transmembrane region" description="Helical" evidence="9">
    <location>
        <begin position="295"/>
        <end position="317"/>
    </location>
</feature>
<feature type="transmembrane region" description="Helical" evidence="9">
    <location>
        <begin position="175"/>
        <end position="194"/>
    </location>
</feature>
<keyword evidence="6" id="KW-0769">Symport</keyword>
<accession>A0A368M8N7</accession>
<keyword evidence="8 9" id="KW-0472">Membrane</keyword>
<evidence type="ECO:0000256" key="7">
    <source>
        <dbReference type="ARBA" id="ARBA00022989"/>
    </source>
</evidence>
<feature type="transmembrane region" description="Helical" evidence="9">
    <location>
        <begin position="262"/>
        <end position="283"/>
    </location>
</feature>
<dbReference type="EMBL" id="NRGX01000001">
    <property type="protein sequence ID" value="PCC18861.1"/>
    <property type="molecule type" value="Genomic_DNA"/>
</dbReference>
<protein>
    <submittedName>
        <fullName evidence="12">2-keto-3-deoxygluconate permease</fullName>
    </submittedName>
</protein>
<keyword evidence="5 9" id="KW-0812">Transmembrane</keyword>
<keyword evidence="3" id="KW-1003">Cell membrane</keyword>
<gene>
    <name evidence="12" type="ORF">CIK59_10950</name>
    <name evidence="11" type="ORF">CIK79_11505</name>
    <name evidence="10" type="ORF">CXR23_03730</name>
</gene>
<keyword evidence="2" id="KW-0813">Transport</keyword>
<feature type="transmembrane region" description="Helical" evidence="9">
    <location>
        <begin position="94"/>
        <end position="121"/>
    </location>
</feature>
<evidence type="ECO:0000256" key="1">
    <source>
        <dbReference type="ARBA" id="ARBA00006430"/>
    </source>
</evidence>
<evidence type="ECO:0000313" key="12">
    <source>
        <dbReference type="EMBL" id="PCC53241.1"/>
    </source>
</evidence>
<comment type="similarity">
    <text evidence="1">Belongs to the KdgT transporter family.</text>
</comment>
<feature type="transmembrane region" description="Helical" evidence="9">
    <location>
        <begin position="231"/>
        <end position="250"/>
    </location>
</feature>
<dbReference type="Proteomes" id="UP000283000">
    <property type="component" value="Chromosome"/>
</dbReference>
<dbReference type="InterPro" id="IPR004684">
    <property type="entry name" value="2keto-3dGluconate_permease"/>
</dbReference>
<reference evidence="13 14" key="1">
    <citation type="journal article" date="2017" name="Elife">
        <title>Extensive horizontal gene transfer in cheese-associated bacteria.</title>
        <authorList>
            <person name="Bonham K.S."/>
            <person name="Wolfe B.E."/>
            <person name="Dutton R.J."/>
        </authorList>
    </citation>
    <scope>NUCLEOTIDE SEQUENCE [LARGE SCALE GENOMIC DNA]</scope>
    <source>
        <strain evidence="12 13">738_8</strain>
        <strain evidence="11 14">JB5</strain>
    </source>
</reference>
<evidence type="ECO:0000256" key="4">
    <source>
        <dbReference type="ARBA" id="ARBA00022597"/>
    </source>
</evidence>
<dbReference type="EMBL" id="CP025330">
    <property type="protein sequence ID" value="AZT92359.1"/>
    <property type="molecule type" value="Genomic_DNA"/>
</dbReference>
<evidence type="ECO:0000313" key="15">
    <source>
        <dbReference type="Proteomes" id="UP000283000"/>
    </source>
</evidence>
<evidence type="ECO:0000256" key="9">
    <source>
        <dbReference type="SAM" id="Phobius"/>
    </source>
</evidence>
<evidence type="ECO:0000313" key="13">
    <source>
        <dbReference type="Proteomes" id="UP000217881"/>
    </source>
</evidence>
<dbReference type="RefSeq" id="WP_009881585.1">
    <property type="nucleotide sequence ID" value="NZ_AAGP01000002.1"/>
</dbReference>
<dbReference type="EMBL" id="NRHA01000013">
    <property type="protein sequence ID" value="PCC53241.1"/>
    <property type="molecule type" value="Genomic_DNA"/>
</dbReference>
<sequence>MAAESQITSRVPLFDGMNRIPGGIMLIPLILGSIVGTFFPGFLELGNFTSALFRDSALPLIGILIFATGMQITLKTSGPVLATTGTILLTKSIIPAGLVVLLGQFVGIEGILGVSILALIVMMDNSNGGLWLAFTGRYGDARDRGAYMASAINDGPFFSMLFLGAAGLADIPYTLLLAAVIPLIIGIIVGNLDAKWTEIMRPIPNMVIPFFAFALGTGIDLGNVVTGGLSGLVVGAIATVITGTLAYFGYRWILRRGNQSGIGIASATTAGNAIATPAIIAGADPAFEPYMEVATAQVASAVLVSAILAPLLAAWVLKRQGGIKKQDTESGAEDTSPLRSEGL</sequence>
<dbReference type="GO" id="GO:0016020">
    <property type="term" value="C:membrane"/>
    <property type="evidence" value="ECO:0007669"/>
    <property type="project" value="InterPro"/>
</dbReference>
<dbReference type="Proteomes" id="UP000217881">
    <property type="component" value="Unassembled WGS sequence"/>
</dbReference>
<feature type="transmembrane region" description="Helical" evidence="9">
    <location>
        <begin position="57"/>
        <end position="74"/>
    </location>
</feature>
<evidence type="ECO:0000313" key="14">
    <source>
        <dbReference type="Proteomes" id="UP000218377"/>
    </source>
</evidence>
<evidence type="ECO:0000313" key="11">
    <source>
        <dbReference type="EMBL" id="PCC18861.1"/>
    </source>
</evidence>
<feature type="transmembrane region" description="Helical" evidence="9">
    <location>
        <begin position="20"/>
        <end position="45"/>
    </location>
</feature>
<evidence type="ECO:0000313" key="10">
    <source>
        <dbReference type="EMBL" id="AZT92359.1"/>
    </source>
</evidence>
<keyword evidence="7 9" id="KW-1133">Transmembrane helix</keyword>
<feature type="transmembrane region" description="Helical" evidence="9">
    <location>
        <begin position="206"/>
        <end position="225"/>
    </location>
</feature>
<reference evidence="10 15" key="2">
    <citation type="submission" date="2017-12" db="EMBL/GenBank/DDBJ databases">
        <authorList>
            <person name="Levesque S."/>
        </authorList>
    </citation>
    <scope>NUCLEOTIDE SEQUENCE [LARGE SCALE GENOMIC DNA]</scope>
    <source>
        <strain evidence="10 15">SMQ-1417</strain>
    </source>
</reference>
<dbReference type="Pfam" id="PF03812">
    <property type="entry name" value="KdgT"/>
    <property type="match status" value="1"/>
</dbReference>
<dbReference type="Proteomes" id="UP000218377">
    <property type="component" value="Unassembled WGS sequence"/>
</dbReference>
<dbReference type="AlphaFoldDB" id="A0A2A3ZP46"/>